<name>A0A377HRA6_9PAST</name>
<sequence>MKREKLQQLLTKLIQQPKECEWLEFKHNYHFDLLFVN</sequence>
<accession>A0A377HRA6</accession>
<protein>
    <submittedName>
        <fullName evidence="1">Uncharacterized protein</fullName>
    </submittedName>
</protein>
<evidence type="ECO:0000313" key="1">
    <source>
        <dbReference type="EMBL" id="STO58808.1"/>
    </source>
</evidence>
<dbReference type="EMBL" id="UGHJ01000002">
    <property type="protein sequence ID" value="STO91800.1"/>
    <property type="molecule type" value="Genomic_DNA"/>
</dbReference>
<dbReference type="EMBL" id="UGHF01000002">
    <property type="protein sequence ID" value="STO70991.1"/>
    <property type="molecule type" value="Genomic_DNA"/>
</dbReference>
<evidence type="ECO:0000313" key="4">
    <source>
        <dbReference type="EMBL" id="STO91800.1"/>
    </source>
</evidence>
<proteinExistence type="predicted"/>
<dbReference type="Proteomes" id="UP000254329">
    <property type="component" value="Unassembled WGS sequence"/>
</dbReference>
<evidence type="ECO:0000313" key="5">
    <source>
        <dbReference type="Proteomes" id="UP000254329"/>
    </source>
</evidence>
<gene>
    <name evidence="1" type="ORF">NCTC1659_00020</name>
    <name evidence="3" type="ORF">NCTC1659_02466</name>
    <name evidence="2" type="ORF">NCTC8540_00494</name>
    <name evidence="4" type="ORF">NCTC8540_02306</name>
</gene>
<dbReference type="EMBL" id="UGHF01000001">
    <property type="protein sequence ID" value="STO58808.1"/>
    <property type="molecule type" value="Genomic_DNA"/>
</dbReference>
<dbReference type="AlphaFoldDB" id="A0A377HRA6"/>
<organism evidence="1 5">
    <name type="scientific">Canicola haemoglobinophilus</name>
    <dbReference type="NCBI Taxonomy" id="733"/>
    <lineage>
        <taxon>Bacteria</taxon>
        <taxon>Pseudomonadati</taxon>
        <taxon>Pseudomonadota</taxon>
        <taxon>Gammaproteobacteria</taxon>
        <taxon>Pasteurellales</taxon>
        <taxon>Pasteurellaceae</taxon>
        <taxon>Canicola</taxon>
    </lineage>
</organism>
<reference evidence="5 6" key="1">
    <citation type="submission" date="2018-06" db="EMBL/GenBank/DDBJ databases">
        <authorList>
            <consortium name="Pathogen Informatics"/>
            <person name="Doyle S."/>
        </authorList>
    </citation>
    <scope>NUCLEOTIDE SEQUENCE [LARGE SCALE GENOMIC DNA]</scope>
    <source>
        <strain evidence="1 5">NCTC1659</strain>
        <strain evidence="2 6">NCTC8540</strain>
    </source>
</reference>
<evidence type="ECO:0000313" key="3">
    <source>
        <dbReference type="EMBL" id="STO70991.1"/>
    </source>
</evidence>
<evidence type="ECO:0000313" key="6">
    <source>
        <dbReference type="Proteomes" id="UP000254496"/>
    </source>
</evidence>
<evidence type="ECO:0000313" key="2">
    <source>
        <dbReference type="EMBL" id="STO68012.1"/>
    </source>
</evidence>
<dbReference type="Proteomes" id="UP000254496">
    <property type="component" value="Unassembled WGS sequence"/>
</dbReference>
<keyword evidence="5" id="KW-1185">Reference proteome</keyword>
<dbReference type="EMBL" id="UGHJ01000001">
    <property type="protein sequence ID" value="STO68012.1"/>
    <property type="molecule type" value="Genomic_DNA"/>
</dbReference>